<evidence type="ECO:0000313" key="1">
    <source>
        <dbReference type="EMBL" id="KAK1862642.1"/>
    </source>
</evidence>
<accession>A0ACC3BXL5</accession>
<sequence>MSYLPYNLSSVSPLASTTAALHLLPVLQPLQPSLGETPAVEETAPAGASAATPAADVADIASLLQAAQDETGGSLDDDHCPSVMELDWNSAALLAQLKSVRPGLFVPPPVTGTAQSGLGDEERGAQGIASPTVTGAAAHLSVGGKERAAQGVAYSLRQSSASPPQGRQPNPIAPSAVRPPSFASAPVPPERSSATLVRSSPPHAVRMRTTLRTVPKEVSVSDSTALKRALKSFVEISCDNLSSWHVVELRRATVSDAGARALPTVPEPLILDVARRLQLRIVASIVPLDVASPLTAACTSAAVDAMECALVLVTLMMTPGSVAVLRVEETCEAVIDLLRLVLRRVVFPARDPSFEPLPLAPVSRRQSSKPSMGGGSDTCSEDGSEEEDAAAHLDDEVLDDQPSRRTARGPRRRRASRNNAHVRPPDALFSLCCRVVRDWGEALESHDGPDEFGGAQASRLALVLLRSLSVSGVTELQLCACSTICVVFRYYEASRHDLLTELLHKVNRLPVGRSDLRRFRVGGPGVQPSMVRVSSALFLQLVHILGGLAEEELCPVAETAATRLACAQPGSADSRGSLPHIAYLQAVVRMQGAVRAFVDALVAPAFQARDVSVRDAKFLDGKGRDGDVVDAVTVFVEDILALYGLPEWPGADTVVQLLFLSLSKFQQQSSSAEGGSSRGADAHTRASVFAWLGALAARLQAEAVAEAEWRGTAPAVAGDGVATGACGGERGLRENRNVLCRAAVLEACQPPARGGLRLRSSALYWRTQWVVDDSRTAMKHSSNTCGSFPALPGAVGGPSDPEALPTAQGMVQPANLDGAGVASIVGDVSAAAASRWLTRRRAVEVRLLDRVLDAIMVGFSESVPTVRTQALKAMSLVASVDPLAVQARANFVTAIRSCCMDVSVLVRDAALSLLCNVFSTLDSLDAAVCATGGTIQHWQDVSAPVVRRFDATFVTNVLPVVSGRLLDLATSVRKRAVGILSQVVADAFLVLLSARRTTALFENDNRLGDTEQLVVDVCALLVTRLADAEDSVRFASQCALRAVLFGYASEKGPRGFRATGRRDGPFAALLAPSDLVVERTRASILVGIVAKAPASTCIRSLVEVLHVSLLATERPALSRLLSLVVAELLAADLGTIESSPERARARADALQRVDASATTDQGCINLAAVGGETTANGTVSVAVARLALSPDVESAAQRRIACSQIVSAFATVDADLVFPFCSLLAPLLKGLDGAPRYQVMVASHVLDTIERVIPVVRPTPSELVGELEEDLSLVICTHRDEQLAAAAIKCICAISPVACAVDRSVNVVGSTSTTGEVVSSVPSGSSPAASSSGRADAVGSVRSTKRVRFWSASPVEAVPETLARQFYQYLYDNQCAVQDGNPSFHVNAGVALVRLGLFCRYAAFDTATTTAYYTVLESFASASSRDWTERHPLREAALEGLAHVVIRRRDLLLSAVPFFAAPLRQPGLVHGHADMKAQLRVLDDLHDMLLSEDFRAQPSLLAVAGRKHHSGKTGVTAPAASAAAGGALAMEDDPDAGSLTAAVQSLQLDLVNLAVNADAQIRHRVAAILDLTVRHGVLLASALVSPLVGLTADRADVRTGVAALRALEFISSRHSYLLTSRFVDGVLSAFLVASQCARSPISSPLTGASSVSSHTGEPPAVCPLALAVDPLTGYSRLSSAVALLAVSRRKVVFESLLKAIHAHSKETEPGASVTRRALSSGGVRASAMRRSSSGLAFIASTMCSIDFGCVSSAGTPSSEKSPGAGTGSSAADAKAKSGRDEIAFIVTTAGRLVSSTGHSLFSAATVTLQAASYDVTELQSLAVRSVPLCYLLLVKRHFVAGLRDGGFARGPGTLSGTKCPSTGAQQFESPLYNMDTALLSAGADAATWRQQLRVFCHLMDTDEAIEAAPGRSPGGARGRRPRRAT</sequence>
<keyword evidence="2" id="KW-1185">Reference proteome</keyword>
<protein>
    <submittedName>
        <fullName evidence="1">Uncharacterized protein</fullName>
    </submittedName>
</protein>
<evidence type="ECO:0000313" key="2">
    <source>
        <dbReference type="Proteomes" id="UP000798662"/>
    </source>
</evidence>
<dbReference type="Proteomes" id="UP000798662">
    <property type="component" value="Chromosome 1"/>
</dbReference>
<proteinExistence type="predicted"/>
<organism evidence="1 2">
    <name type="scientific">Pyropia yezoensis</name>
    <name type="common">Susabi-nori</name>
    <name type="synonym">Porphyra yezoensis</name>
    <dbReference type="NCBI Taxonomy" id="2788"/>
    <lineage>
        <taxon>Eukaryota</taxon>
        <taxon>Rhodophyta</taxon>
        <taxon>Bangiophyceae</taxon>
        <taxon>Bangiales</taxon>
        <taxon>Bangiaceae</taxon>
        <taxon>Pyropia</taxon>
    </lineage>
</organism>
<name>A0ACC3BXL5_PYRYE</name>
<reference evidence="1" key="1">
    <citation type="submission" date="2019-11" db="EMBL/GenBank/DDBJ databases">
        <title>Nori genome reveals adaptations in red seaweeds to the harsh intertidal environment.</title>
        <authorList>
            <person name="Wang D."/>
            <person name="Mao Y."/>
        </authorList>
    </citation>
    <scope>NUCLEOTIDE SEQUENCE</scope>
    <source>
        <tissue evidence="1">Gametophyte</tissue>
    </source>
</reference>
<dbReference type="EMBL" id="CM020618">
    <property type="protein sequence ID" value="KAK1862642.1"/>
    <property type="molecule type" value="Genomic_DNA"/>
</dbReference>
<comment type="caution">
    <text evidence="1">The sequence shown here is derived from an EMBL/GenBank/DDBJ whole genome shotgun (WGS) entry which is preliminary data.</text>
</comment>
<gene>
    <name evidence="1" type="ORF">I4F81_005210</name>
</gene>